<organism evidence="7 8">
    <name type="scientific">Actinomyces capricornis</name>
    <dbReference type="NCBI Taxonomy" id="2755559"/>
    <lineage>
        <taxon>Bacteria</taxon>
        <taxon>Bacillati</taxon>
        <taxon>Actinomycetota</taxon>
        <taxon>Actinomycetes</taxon>
        <taxon>Actinomycetales</taxon>
        <taxon>Actinomycetaceae</taxon>
        <taxon>Actinomyces</taxon>
    </lineage>
</organism>
<dbReference type="PROSITE" id="PS50983">
    <property type="entry name" value="FE_B12_PBP"/>
    <property type="match status" value="1"/>
</dbReference>
<evidence type="ECO:0000256" key="1">
    <source>
        <dbReference type="ARBA" id="ARBA00004196"/>
    </source>
</evidence>
<evidence type="ECO:0000259" key="6">
    <source>
        <dbReference type="PROSITE" id="PS50983"/>
    </source>
</evidence>
<evidence type="ECO:0000256" key="2">
    <source>
        <dbReference type="ARBA" id="ARBA00008814"/>
    </source>
</evidence>
<dbReference type="PROSITE" id="PS51257">
    <property type="entry name" value="PROKAR_LIPOPROTEIN"/>
    <property type="match status" value="1"/>
</dbReference>
<dbReference type="PANTHER" id="PTHR30532:SF24">
    <property type="entry name" value="FERRIC ENTEROBACTIN-BINDING PERIPLASMIC PROTEIN FEPB"/>
    <property type="match status" value="1"/>
</dbReference>
<gene>
    <name evidence="7" type="ORF">MANAM107_10780</name>
</gene>
<reference evidence="7 8" key="1">
    <citation type="submission" date="2021-08" db="EMBL/GenBank/DDBJ databases">
        <title>Whole genome sequence of novel Actinomyces species strain MAS-1.</title>
        <authorList>
            <person name="Saito M."/>
            <person name="Kuwahara N."/>
            <person name="Takizawa T."/>
            <person name="Gotouda H."/>
            <person name="Ochiai T."/>
        </authorList>
    </citation>
    <scope>NUCLEOTIDE SEQUENCE [LARGE SCALE GENOMIC DNA]</scope>
    <source>
        <strain evidence="7 8">MAS-1</strain>
    </source>
</reference>
<feature type="domain" description="Fe/B12 periplasmic-binding" evidence="6">
    <location>
        <begin position="59"/>
        <end position="340"/>
    </location>
</feature>
<dbReference type="InterPro" id="IPR051313">
    <property type="entry name" value="Bact_iron-sidero_bind"/>
</dbReference>
<dbReference type="Gene3D" id="3.40.50.1980">
    <property type="entry name" value="Nitrogenase molybdenum iron protein domain"/>
    <property type="match status" value="2"/>
</dbReference>
<comment type="similarity">
    <text evidence="2">Belongs to the bacterial solute-binding protein 8 family.</text>
</comment>
<accession>A0ABM7U9Y0</accession>
<proteinExistence type="inferred from homology"/>
<dbReference type="Pfam" id="PF01497">
    <property type="entry name" value="Peripla_BP_2"/>
    <property type="match status" value="1"/>
</dbReference>
<dbReference type="PROSITE" id="PS51318">
    <property type="entry name" value="TAT"/>
    <property type="match status" value="1"/>
</dbReference>
<comment type="subcellular location">
    <subcellularLocation>
        <location evidence="1">Cell envelope</location>
    </subcellularLocation>
</comment>
<keyword evidence="4 5" id="KW-0732">Signal</keyword>
<dbReference type="Proteomes" id="UP000824496">
    <property type="component" value="Chromosome"/>
</dbReference>
<protein>
    <submittedName>
        <fullName evidence="7">Periplasmic binding protein</fullName>
    </submittedName>
</protein>
<evidence type="ECO:0000256" key="4">
    <source>
        <dbReference type="ARBA" id="ARBA00022729"/>
    </source>
</evidence>
<evidence type="ECO:0000256" key="3">
    <source>
        <dbReference type="ARBA" id="ARBA00022448"/>
    </source>
</evidence>
<evidence type="ECO:0000313" key="8">
    <source>
        <dbReference type="Proteomes" id="UP000824496"/>
    </source>
</evidence>
<dbReference type="InterPro" id="IPR002491">
    <property type="entry name" value="ABC_transptr_periplasmic_BD"/>
</dbReference>
<sequence>MSVSRKSFLISTGAVSLGALLAACGSSSTSTTGASSGSGETISIKHAFGITEVPAGVTRIASVNWANQDLPLALGIMPVGFAKQVWGVEDDSGMLAWTKEKVDELVAAGADKPVLFDETDGIPLEAINDTKPEVILAAYSGLTEEDYKALSEIAPTVAYPTVAWGTPWREMITMDATAIGKKAEGEALITELEGLISTEVGKHPQIKSKSAAFFYVDETSSKLGFYNTVDPRTAFLADLGMELPASVKKASEANPSAFNTDISEELVDQLSDIDVIVMYGTPDRLAELQKDSLKGRIPAIANGAVAFVGDSNAMAASTNPGPLSLPWGIDKYVELIADAADKAK</sequence>
<feature type="chain" id="PRO_5045665897" evidence="5">
    <location>
        <begin position="23"/>
        <end position="344"/>
    </location>
</feature>
<name>A0ABM7U9Y0_9ACTO</name>
<feature type="signal peptide" evidence="5">
    <location>
        <begin position="1"/>
        <end position="22"/>
    </location>
</feature>
<dbReference type="RefSeq" id="WP_223912071.1">
    <property type="nucleotide sequence ID" value="NZ_AP025017.1"/>
</dbReference>
<keyword evidence="8" id="KW-1185">Reference proteome</keyword>
<evidence type="ECO:0000313" key="7">
    <source>
        <dbReference type="EMBL" id="BDA64244.1"/>
    </source>
</evidence>
<keyword evidence="3" id="KW-0813">Transport</keyword>
<dbReference type="EMBL" id="AP025017">
    <property type="protein sequence ID" value="BDA64244.1"/>
    <property type="molecule type" value="Genomic_DNA"/>
</dbReference>
<dbReference type="InterPro" id="IPR006311">
    <property type="entry name" value="TAT_signal"/>
</dbReference>
<evidence type="ECO:0000256" key="5">
    <source>
        <dbReference type="SAM" id="SignalP"/>
    </source>
</evidence>
<dbReference type="SUPFAM" id="SSF53807">
    <property type="entry name" value="Helical backbone' metal receptor"/>
    <property type="match status" value="1"/>
</dbReference>
<dbReference type="PANTHER" id="PTHR30532">
    <property type="entry name" value="IRON III DICITRATE-BINDING PERIPLASMIC PROTEIN"/>
    <property type="match status" value="1"/>
</dbReference>